<evidence type="ECO:0000256" key="5">
    <source>
        <dbReference type="ARBA" id="ARBA00023237"/>
    </source>
</evidence>
<feature type="signal peptide" evidence="6">
    <location>
        <begin position="1"/>
        <end position="21"/>
    </location>
</feature>
<keyword evidence="10" id="KW-1185">Reference proteome</keyword>
<reference evidence="10" key="1">
    <citation type="journal article" date="2019" name="Int. J. Syst. Evol. Microbiol.">
        <title>The Global Catalogue of Microorganisms (GCM) 10K type strain sequencing project: providing services to taxonomists for standard genome sequencing and annotation.</title>
        <authorList>
            <consortium name="The Broad Institute Genomics Platform"/>
            <consortium name="The Broad Institute Genome Sequencing Center for Infectious Disease"/>
            <person name="Wu L."/>
            <person name="Ma J."/>
        </authorList>
    </citation>
    <scope>NUCLEOTIDE SEQUENCE [LARGE SCALE GENOMIC DNA]</scope>
    <source>
        <strain evidence="10">CGMCC 1.15342</strain>
    </source>
</reference>
<proteinExistence type="inferred from homology"/>
<dbReference type="SUPFAM" id="SSF48452">
    <property type="entry name" value="TPR-like"/>
    <property type="match status" value="1"/>
</dbReference>
<comment type="caution">
    <text evidence="9">The sequence shown here is derived from an EMBL/GenBank/DDBJ whole genome shotgun (WGS) entry which is preliminary data.</text>
</comment>
<evidence type="ECO:0000313" key="10">
    <source>
        <dbReference type="Proteomes" id="UP000597338"/>
    </source>
</evidence>
<evidence type="ECO:0000256" key="3">
    <source>
        <dbReference type="ARBA" id="ARBA00022729"/>
    </source>
</evidence>
<evidence type="ECO:0000256" key="6">
    <source>
        <dbReference type="SAM" id="SignalP"/>
    </source>
</evidence>
<dbReference type="Pfam" id="PF07980">
    <property type="entry name" value="SusD_RagB"/>
    <property type="match status" value="1"/>
</dbReference>
<accession>A0ABQ1LMA1</accession>
<dbReference type="InterPro" id="IPR011990">
    <property type="entry name" value="TPR-like_helical_dom_sf"/>
</dbReference>
<dbReference type="InterPro" id="IPR033985">
    <property type="entry name" value="SusD-like_N"/>
</dbReference>
<feature type="domain" description="RagB/SusD" evidence="7">
    <location>
        <begin position="292"/>
        <end position="590"/>
    </location>
</feature>
<dbReference type="Proteomes" id="UP000597338">
    <property type="component" value="Unassembled WGS sequence"/>
</dbReference>
<keyword evidence="3 6" id="KW-0732">Signal</keyword>
<evidence type="ECO:0000256" key="2">
    <source>
        <dbReference type="ARBA" id="ARBA00006275"/>
    </source>
</evidence>
<keyword evidence="4" id="KW-0472">Membrane</keyword>
<evidence type="ECO:0000259" key="8">
    <source>
        <dbReference type="Pfam" id="PF14322"/>
    </source>
</evidence>
<feature type="domain" description="SusD-like N-terminal" evidence="8">
    <location>
        <begin position="26"/>
        <end position="235"/>
    </location>
</feature>
<evidence type="ECO:0000259" key="7">
    <source>
        <dbReference type="Pfam" id="PF07980"/>
    </source>
</evidence>
<comment type="similarity">
    <text evidence="2">Belongs to the SusD family.</text>
</comment>
<sequence length="590" mass="66423">MMRRNQLFAVAIALIGGTALSCSESFLDVTPEGVILETDLNSVQKTEDLIIAAYAGVSNTGWNFTWNSDYVWGSIRSDDAYKGGSGVADQGAINDLEQYHLVTPAVAGYQNNTWIGVYQAISRINLALLKLDGFTDDQYAITGLQQAKSVRQAELRFLRGHLMFILKRLFNYPVWIDHTVPQEETKNISNRQFTSDQLWDKIAEDFQYGVDHLPDAQQQVGRPNKWAAISYLAKTRLYQAYVQNDAHAVVSIDRAKLESVVSLTDQVIQSGKYSLVDNFGKKWTYGYENNSESIFAIQYSLDDGTTWGRVDFEHGLNYNMASAYGCCSFHHASQNLVNAFKTNPASGLPQFEHFNDAPMSAPGDFQAPNTVDPRLDHTIGVVSHPFKYDVDFVVQPSWSRTPAVYGYFLPMKEIQLQSSGAIRKGGAFFGSAQNWDILQYNDVLLMKAEALIELDRQEEARPIINHIRERAWASTAWTTYPAGHPQAGQGFSNYKLGLYDGSNLPWTKDNARLALRWERRLEFAMESPRFHDLVRWGIAAEVLNGYLQKEKALRPHLSSAVFTAGRDEYLPIPQAQIDLVDGLYEQNPGY</sequence>
<gene>
    <name evidence="9" type="ORF">GCM10011386_17830</name>
</gene>
<organism evidence="9 10">
    <name type="scientific">Parapedobacter defluvii</name>
    <dbReference type="NCBI Taxonomy" id="2045106"/>
    <lineage>
        <taxon>Bacteria</taxon>
        <taxon>Pseudomonadati</taxon>
        <taxon>Bacteroidota</taxon>
        <taxon>Sphingobacteriia</taxon>
        <taxon>Sphingobacteriales</taxon>
        <taxon>Sphingobacteriaceae</taxon>
        <taxon>Parapedobacter</taxon>
    </lineage>
</organism>
<name>A0ABQ1LMA1_9SPHI</name>
<evidence type="ECO:0000256" key="4">
    <source>
        <dbReference type="ARBA" id="ARBA00023136"/>
    </source>
</evidence>
<dbReference type="RefSeq" id="WP_229717489.1">
    <property type="nucleotide sequence ID" value="NZ_BMIK01000004.1"/>
</dbReference>
<dbReference type="InterPro" id="IPR012944">
    <property type="entry name" value="SusD_RagB_dom"/>
</dbReference>
<dbReference type="Pfam" id="PF14322">
    <property type="entry name" value="SusD-like_3"/>
    <property type="match status" value="1"/>
</dbReference>
<feature type="chain" id="PRO_5045078665" evidence="6">
    <location>
        <begin position="22"/>
        <end position="590"/>
    </location>
</feature>
<dbReference type="PROSITE" id="PS51257">
    <property type="entry name" value="PROKAR_LIPOPROTEIN"/>
    <property type="match status" value="1"/>
</dbReference>
<comment type="subcellular location">
    <subcellularLocation>
        <location evidence="1">Cell outer membrane</location>
    </subcellularLocation>
</comment>
<dbReference type="EMBL" id="BMIK01000004">
    <property type="protein sequence ID" value="GGC26254.1"/>
    <property type="molecule type" value="Genomic_DNA"/>
</dbReference>
<protein>
    <submittedName>
        <fullName evidence="9">Glycan metabolism protein RagB</fullName>
    </submittedName>
</protein>
<keyword evidence="5" id="KW-0998">Cell outer membrane</keyword>
<evidence type="ECO:0000256" key="1">
    <source>
        <dbReference type="ARBA" id="ARBA00004442"/>
    </source>
</evidence>
<evidence type="ECO:0000313" key="9">
    <source>
        <dbReference type="EMBL" id="GGC26254.1"/>
    </source>
</evidence>
<dbReference type="Gene3D" id="1.25.40.390">
    <property type="match status" value="1"/>
</dbReference>